<dbReference type="EMBL" id="JACHLZ010000001">
    <property type="protein sequence ID" value="MBB5830204.1"/>
    <property type="molecule type" value="Genomic_DNA"/>
</dbReference>
<evidence type="ECO:0000256" key="3">
    <source>
        <dbReference type="RuleBase" id="RU000363"/>
    </source>
</evidence>
<dbReference type="CDD" id="cd05233">
    <property type="entry name" value="SDR_c"/>
    <property type="match status" value="1"/>
</dbReference>
<dbReference type="Proteomes" id="UP000588158">
    <property type="component" value="Unassembled WGS sequence"/>
</dbReference>
<dbReference type="PRINTS" id="PR00081">
    <property type="entry name" value="GDHRDH"/>
</dbReference>
<gene>
    <name evidence="5" type="ORF">HNR70_000017</name>
</gene>
<keyword evidence="6" id="KW-1185">Reference proteome</keyword>
<dbReference type="SUPFAM" id="SSF51735">
    <property type="entry name" value="NAD(P)-binding Rossmann-fold domains"/>
    <property type="match status" value="1"/>
</dbReference>
<dbReference type="InterPro" id="IPR036291">
    <property type="entry name" value="NAD(P)-bd_dom_sf"/>
</dbReference>
<dbReference type="PANTHER" id="PTHR43669:SF3">
    <property type="entry name" value="ALCOHOL DEHYDROGENASE, PUTATIVE (AFU_ORTHOLOGUE AFUA_3G03445)-RELATED"/>
    <property type="match status" value="1"/>
</dbReference>
<dbReference type="GO" id="GO:0016491">
    <property type="term" value="F:oxidoreductase activity"/>
    <property type="evidence" value="ECO:0007669"/>
    <property type="project" value="UniProtKB-KW"/>
</dbReference>
<accession>A0A841AAI1</accession>
<evidence type="ECO:0000313" key="6">
    <source>
        <dbReference type="Proteomes" id="UP000588158"/>
    </source>
</evidence>
<dbReference type="Gene3D" id="3.40.50.720">
    <property type="entry name" value="NAD(P)-binding Rossmann-like Domain"/>
    <property type="match status" value="1"/>
</dbReference>
<dbReference type="Pfam" id="PF00106">
    <property type="entry name" value="adh_short"/>
    <property type="match status" value="1"/>
</dbReference>
<dbReference type="PRINTS" id="PR00080">
    <property type="entry name" value="SDRFAMILY"/>
</dbReference>
<comment type="similarity">
    <text evidence="1 3">Belongs to the short-chain dehydrogenases/reductases (SDR) family.</text>
</comment>
<feature type="region of interest" description="Disordered" evidence="4">
    <location>
        <begin position="183"/>
        <end position="239"/>
    </location>
</feature>
<evidence type="ECO:0000256" key="2">
    <source>
        <dbReference type="ARBA" id="ARBA00023002"/>
    </source>
</evidence>
<evidence type="ECO:0000256" key="4">
    <source>
        <dbReference type="SAM" id="MobiDB-lite"/>
    </source>
</evidence>
<feature type="compositionally biased region" description="Basic and acidic residues" evidence="4">
    <location>
        <begin position="199"/>
        <end position="208"/>
    </location>
</feature>
<proteinExistence type="inferred from homology"/>
<comment type="caution">
    <text evidence="5">The sequence shown here is derived from an EMBL/GenBank/DDBJ whole genome shotgun (WGS) entry which is preliminary data.</text>
</comment>
<organism evidence="5 6">
    <name type="scientific">Brachybacterium aquaticum</name>
    <dbReference type="NCBI Taxonomy" id="1432564"/>
    <lineage>
        <taxon>Bacteria</taxon>
        <taxon>Bacillati</taxon>
        <taxon>Actinomycetota</taxon>
        <taxon>Actinomycetes</taxon>
        <taxon>Micrococcales</taxon>
        <taxon>Dermabacteraceae</taxon>
        <taxon>Brachybacterium</taxon>
    </lineage>
</organism>
<keyword evidence="2" id="KW-0560">Oxidoreductase</keyword>
<dbReference type="AlphaFoldDB" id="A0A841AAI1"/>
<name>A0A841AAI1_9MICO</name>
<sequence>MIADDLNGQGPDSARAVGIDVTDTAAAEKLVASVIEDFGGVDVLVANAGVFPFAPIADMDADMLRTVFDINVVGVHNFLRPVTKHMVESGRKGKIVITLSIDALHPSAPGLGAYDTSKHALYGYMRMAALEYAEASIMINGLAPGGILTPGVTGGADTTELIENSGVPVGRWGEYAWGAGARRVRPGDRPTSIRRQHRRGADARRRDAAAPGRALASLTARHFPPTRPMRSVAVHSTRG</sequence>
<feature type="compositionally biased region" description="Low complexity" evidence="4">
    <location>
        <begin position="209"/>
        <end position="220"/>
    </location>
</feature>
<reference evidence="5 6" key="1">
    <citation type="submission" date="2020-08" db="EMBL/GenBank/DDBJ databases">
        <title>Sequencing the genomes of 1000 actinobacteria strains.</title>
        <authorList>
            <person name="Klenk H.-P."/>
        </authorList>
    </citation>
    <scope>NUCLEOTIDE SEQUENCE [LARGE SCALE GENOMIC DNA]</scope>
    <source>
        <strain evidence="5 6">DSM 28796</strain>
    </source>
</reference>
<dbReference type="PANTHER" id="PTHR43669">
    <property type="entry name" value="5-KETO-D-GLUCONATE 5-REDUCTASE"/>
    <property type="match status" value="1"/>
</dbReference>
<evidence type="ECO:0000313" key="5">
    <source>
        <dbReference type="EMBL" id="MBB5830204.1"/>
    </source>
</evidence>
<dbReference type="InterPro" id="IPR002347">
    <property type="entry name" value="SDR_fam"/>
</dbReference>
<evidence type="ECO:0000256" key="1">
    <source>
        <dbReference type="ARBA" id="ARBA00006484"/>
    </source>
</evidence>
<protein>
    <submittedName>
        <fullName evidence="5">NAD(P)-dependent dehydrogenase (Short-subunit alcohol dehydrogenase family)</fullName>
    </submittedName>
</protein>